<dbReference type="EnsemblPlants" id="PNT69403">
    <property type="protein sequence ID" value="PNT69403"/>
    <property type="gene ID" value="BRADI_3g54774v3"/>
</dbReference>
<organism evidence="2">
    <name type="scientific">Brachypodium distachyon</name>
    <name type="common">Purple false brome</name>
    <name type="synonym">Trachynia distachya</name>
    <dbReference type="NCBI Taxonomy" id="15368"/>
    <lineage>
        <taxon>Eukaryota</taxon>
        <taxon>Viridiplantae</taxon>
        <taxon>Streptophyta</taxon>
        <taxon>Embryophyta</taxon>
        <taxon>Tracheophyta</taxon>
        <taxon>Spermatophyta</taxon>
        <taxon>Magnoliopsida</taxon>
        <taxon>Liliopsida</taxon>
        <taxon>Poales</taxon>
        <taxon>Poaceae</taxon>
        <taxon>BOP clade</taxon>
        <taxon>Pooideae</taxon>
        <taxon>Stipodae</taxon>
        <taxon>Brachypodieae</taxon>
        <taxon>Brachypodium</taxon>
    </lineage>
</organism>
<reference evidence="3" key="3">
    <citation type="submission" date="2018-08" db="UniProtKB">
        <authorList>
            <consortium name="EnsemblPlants"/>
        </authorList>
    </citation>
    <scope>IDENTIFICATION</scope>
    <source>
        <strain evidence="3">cv. Bd21</strain>
    </source>
</reference>
<dbReference type="Gramene" id="PNT69403">
    <property type="protein sequence ID" value="PNT69403"/>
    <property type="gene ID" value="BRADI_3g54774v3"/>
</dbReference>
<reference evidence="2 3" key="1">
    <citation type="journal article" date="2010" name="Nature">
        <title>Genome sequencing and analysis of the model grass Brachypodium distachyon.</title>
        <authorList>
            <consortium name="International Brachypodium Initiative"/>
        </authorList>
    </citation>
    <scope>NUCLEOTIDE SEQUENCE [LARGE SCALE GENOMIC DNA]</scope>
    <source>
        <strain evidence="2 3">Bd21</strain>
    </source>
</reference>
<protein>
    <submittedName>
        <fullName evidence="2 3">Uncharacterized protein</fullName>
    </submittedName>
</protein>
<dbReference type="EMBL" id="CM000882">
    <property type="protein sequence ID" value="PNT69403.1"/>
    <property type="molecule type" value="Genomic_DNA"/>
</dbReference>
<reference evidence="2" key="2">
    <citation type="submission" date="2017-06" db="EMBL/GenBank/DDBJ databases">
        <title>WGS assembly of Brachypodium distachyon.</title>
        <authorList>
            <consortium name="The International Brachypodium Initiative"/>
            <person name="Lucas S."/>
            <person name="Harmon-Smith M."/>
            <person name="Lail K."/>
            <person name="Tice H."/>
            <person name="Grimwood J."/>
            <person name="Bruce D."/>
            <person name="Barry K."/>
            <person name="Shu S."/>
            <person name="Lindquist E."/>
            <person name="Wang M."/>
            <person name="Pitluck S."/>
            <person name="Vogel J.P."/>
            <person name="Garvin D.F."/>
            <person name="Mockler T.C."/>
            <person name="Schmutz J."/>
            <person name="Rokhsar D."/>
            <person name="Bevan M.W."/>
        </authorList>
    </citation>
    <scope>NUCLEOTIDE SEQUENCE</scope>
    <source>
        <strain evidence="2">Bd21</strain>
    </source>
</reference>
<dbReference type="InParanoid" id="A0A2K2D550"/>
<dbReference type="AlphaFoldDB" id="A0A2K2D550"/>
<feature type="compositionally biased region" description="Basic residues" evidence="1">
    <location>
        <begin position="72"/>
        <end position="86"/>
    </location>
</feature>
<proteinExistence type="predicted"/>
<evidence type="ECO:0000256" key="1">
    <source>
        <dbReference type="SAM" id="MobiDB-lite"/>
    </source>
</evidence>
<sequence length="97" mass="10825">MNVQRIASQIKKKKKKRRKMASKAVFVAAVLIALVASASAGKLAHGRHLGWINGMKGDRLLACSHQRAGRQPQRHRRRRRQVRRARAVVQAPAASSQ</sequence>
<evidence type="ECO:0000313" key="4">
    <source>
        <dbReference type="Proteomes" id="UP000008810"/>
    </source>
</evidence>
<dbReference type="Proteomes" id="UP000008810">
    <property type="component" value="Chromosome 3"/>
</dbReference>
<name>A0A2K2D550_BRADI</name>
<evidence type="ECO:0000313" key="3">
    <source>
        <dbReference type="EnsemblPlants" id="PNT69403"/>
    </source>
</evidence>
<feature type="compositionally biased region" description="Low complexity" evidence="1">
    <location>
        <begin position="87"/>
        <end position="97"/>
    </location>
</feature>
<accession>A0A2K2D550</accession>
<feature type="region of interest" description="Disordered" evidence="1">
    <location>
        <begin position="65"/>
        <end position="97"/>
    </location>
</feature>
<gene>
    <name evidence="2" type="ORF">BRADI_3g54774v3</name>
</gene>
<evidence type="ECO:0000313" key="2">
    <source>
        <dbReference type="EMBL" id="PNT69403.1"/>
    </source>
</evidence>
<keyword evidence="4" id="KW-1185">Reference proteome</keyword>